<dbReference type="EMBL" id="EQ974349">
    <property type="protein sequence ID" value="EEF30238.1"/>
    <property type="molecule type" value="Genomic_DNA"/>
</dbReference>
<dbReference type="InParanoid" id="B9T1M0"/>
<proteinExistence type="predicted"/>
<dbReference type="Proteomes" id="UP000008311">
    <property type="component" value="Unassembled WGS sequence"/>
</dbReference>
<feature type="region of interest" description="Disordered" evidence="1">
    <location>
        <begin position="1"/>
        <end position="37"/>
    </location>
</feature>
<evidence type="ECO:0000256" key="1">
    <source>
        <dbReference type="SAM" id="MobiDB-lite"/>
    </source>
</evidence>
<dbReference type="AlphaFoldDB" id="B9T1M0"/>
<accession>B9T1M0</accession>
<evidence type="ECO:0000313" key="2">
    <source>
        <dbReference type="EMBL" id="EEF30238.1"/>
    </source>
</evidence>
<organism evidence="2 3">
    <name type="scientific">Ricinus communis</name>
    <name type="common">Castor bean</name>
    <dbReference type="NCBI Taxonomy" id="3988"/>
    <lineage>
        <taxon>Eukaryota</taxon>
        <taxon>Viridiplantae</taxon>
        <taxon>Streptophyta</taxon>
        <taxon>Embryophyta</taxon>
        <taxon>Tracheophyta</taxon>
        <taxon>Spermatophyta</taxon>
        <taxon>Magnoliopsida</taxon>
        <taxon>eudicotyledons</taxon>
        <taxon>Gunneridae</taxon>
        <taxon>Pentapetalae</taxon>
        <taxon>rosids</taxon>
        <taxon>fabids</taxon>
        <taxon>Malpighiales</taxon>
        <taxon>Euphorbiaceae</taxon>
        <taxon>Acalyphoideae</taxon>
        <taxon>Acalypheae</taxon>
        <taxon>Ricinus</taxon>
    </lineage>
</organism>
<sequence length="163" mass="18037">MSEAPAQITKKLPVEKKKVGNVTTENNPSKDNNAAIWDADLPIKSQVKRLSKEKTSATKYKNISFKAPRFGNVKKPYKSFEAAAGSVKRTTKISKSAGSQRQQPKDKNEIGSKKEASTQAQAPSKNPKPTIADKGKKKLDEPPIKKKQPWLPSYNSGIRFKKT</sequence>
<feature type="region of interest" description="Disordered" evidence="1">
    <location>
        <begin position="81"/>
        <end position="163"/>
    </location>
</feature>
<feature type="compositionally biased region" description="Basic and acidic residues" evidence="1">
    <location>
        <begin position="103"/>
        <end position="116"/>
    </location>
</feature>
<keyword evidence="3" id="KW-1185">Reference proteome</keyword>
<gene>
    <name evidence="2" type="ORF">RCOM_0122450</name>
</gene>
<feature type="compositionally biased region" description="Polar residues" evidence="1">
    <location>
        <begin position="21"/>
        <end position="32"/>
    </location>
</feature>
<feature type="compositionally biased region" description="Polar residues" evidence="1">
    <location>
        <begin position="93"/>
        <end position="102"/>
    </location>
</feature>
<name>B9T1M0_RICCO</name>
<protein>
    <submittedName>
        <fullName evidence="2">Uncharacterized protein</fullName>
    </submittedName>
</protein>
<feature type="compositionally biased region" description="Basic and acidic residues" evidence="1">
    <location>
        <begin position="131"/>
        <end position="144"/>
    </location>
</feature>
<evidence type="ECO:0000313" key="3">
    <source>
        <dbReference type="Proteomes" id="UP000008311"/>
    </source>
</evidence>
<reference evidence="3" key="1">
    <citation type="journal article" date="2010" name="Nat. Biotechnol.">
        <title>Draft genome sequence of the oilseed species Ricinus communis.</title>
        <authorList>
            <person name="Chan A.P."/>
            <person name="Crabtree J."/>
            <person name="Zhao Q."/>
            <person name="Lorenzi H."/>
            <person name="Orvis J."/>
            <person name="Puiu D."/>
            <person name="Melake-Berhan A."/>
            <person name="Jones K.M."/>
            <person name="Redman J."/>
            <person name="Chen G."/>
            <person name="Cahoon E.B."/>
            <person name="Gedil M."/>
            <person name="Stanke M."/>
            <person name="Haas B.J."/>
            <person name="Wortman J.R."/>
            <person name="Fraser-Liggett C.M."/>
            <person name="Ravel J."/>
            <person name="Rabinowicz P.D."/>
        </authorList>
    </citation>
    <scope>NUCLEOTIDE SEQUENCE [LARGE SCALE GENOMIC DNA]</scope>
    <source>
        <strain evidence="3">cv. Hale</strain>
    </source>
</reference>